<organism evidence="3 4">
    <name type="scientific">Colocasia esculenta</name>
    <name type="common">Wild taro</name>
    <name type="synonym">Arum esculentum</name>
    <dbReference type="NCBI Taxonomy" id="4460"/>
    <lineage>
        <taxon>Eukaryota</taxon>
        <taxon>Viridiplantae</taxon>
        <taxon>Streptophyta</taxon>
        <taxon>Embryophyta</taxon>
        <taxon>Tracheophyta</taxon>
        <taxon>Spermatophyta</taxon>
        <taxon>Magnoliopsida</taxon>
        <taxon>Liliopsida</taxon>
        <taxon>Araceae</taxon>
        <taxon>Aroideae</taxon>
        <taxon>Colocasieae</taxon>
        <taxon>Colocasia</taxon>
    </lineage>
</organism>
<dbReference type="OrthoDB" id="1919226at2759"/>
<keyword evidence="1" id="KW-0732">Signal</keyword>
<gene>
    <name evidence="3" type="ORF">Taro_044542</name>
</gene>
<dbReference type="AlphaFoldDB" id="A0A843WUU8"/>
<feature type="chain" id="PRO_5032904416" description="DUF632 domain-containing protein" evidence="1">
    <location>
        <begin position="17"/>
        <end position="419"/>
    </location>
</feature>
<evidence type="ECO:0000313" key="4">
    <source>
        <dbReference type="Proteomes" id="UP000652761"/>
    </source>
</evidence>
<dbReference type="Pfam" id="PF04782">
    <property type="entry name" value="DUF632"/>
    <property type="match status" value="1"/>
</dbReference>
<sequence>MAVLLFCSSPLLFVSGKPCRYGKSLRPLLRYLSPDTRSRRSKKPRVEGTTVGSAMSHSSAVEQLYAWEKKLYMEVKDEERFREERRKRVSQVRKQEVKGVDNAKVQKNRKDIERLESKMAVASQAMETICIEIMRLRESELYPLLLELLNGLKAMWRSMYEYHHVQTHIAQQLEYLTTATTITGSAANATASGLRGKLTHELELAVKRWHSALGALVGSQREYIHAIAGWLRLSFFRFHRVPLSRTQQDSDIYALCEEWQLTLDKLPDKEASEAVKSLLTAVHAIVLRQEEEDRERRRWESAVKAVEKKTAELTALEDGRCPRSAPEDGEATVQWSPLSAKRAKVEVLRAGAEEEKAKYEKSASVTREITLSSLQRELPNVFQAMMAFSGACIEAFEAVHDHHRGDLDRARSLKMLLRP</sequence>
<feature type="domain" description="DUF632" evidence="2">
    <location>
        <begin position="47"/>
        <end position="283"/>
    </location>
</feature>
<evidence type="ECO:0000313" key="3">
    <source>
        <dbReference type="EMBL" id="MQM11636.1"/>
    </source>
</evidence>
<feature type="signal peptide" evidence="1">
    <location>
        <begin position="1"/>
        <end position="16"/>
    </location>
</feature>
<dbReference type="PANTHER" id="PTHR21450">
    <property type="entry name" value="PROTEIN ALTERED PHOSPHATE STARVATION RESPONSE 1"/>
    <property type="match status" value="1"/>
</dbReference>
<name>A0A843WUU8_COLES</name>
<proteinExistence type="predicted"/>
<keyword evidence="4" id="KW-1185">Reference proteome</keyword>
<evidence type="ECO:0000259" key="2">
    <source>
        <dbReference type="Pfam" id="PF04782"/>
    </source>
</evidence>
<dbReference type="Proteomes" id="UP000652761">
    <property type="component" value="Unassembled WGS sequence"/>
</dbReference>
<dbReference type="InterPro" id="IPR006867">
    <property type="entry name" value="DUF632"/>
</dbReference>
<protein>
    <recommendedName>
        <fullName evidence="2">DUF632 domain-containing protein</fullName>
    </recommendedName>
</protein>
<reference evidence="3" key="1">
    <citation type="submission" date="2017-07" db="EMBL/GenBank/DDBJ databases">
        <title>Taro Niue Genome Assembly and Annotation.</title>
        <authorList>
            <person name="Atibalentja N."/>
            <person name="Keating K."/>
            <person name="Fields C.J."/>
        </authorList>
    </citation>
    <scope>NUCLEOTIDE SEQUENCE</scope>
    <source>
        <strain evidence="3">Niue_2</strain>
        <tissue evidence="3">Leaf</tissue>
    </source>
</reference>
<evidence type="ECO:0000256" key="1">
    <source>
        <dbReference type="SAM" id="SignalP"/>
    </source>
</evidence>
<dbReference type="PANTHER" id="PTHR21450:SF23">
    <property type="entry name" value="PROTEIN ALTERED PHOSPHATE STARVATION RESPONSE 1"/>
    <property type="match status" value="1"/>
</dbReference>
<comment type="caution">
    <text evidence="3">The sequence shown here is derived from an EMBL/GenBank/DDBJ whole genome shotgun (WGS) entry which is preliminary data.</text>
</comment>
<dbReference type="EMBL" id="NMUH01005040">
    <property type="protein sequence ID" value="MQM11636.1"/>
    <property type="molecule type" value="Genomic_DNA"/>
</dbReference>
<accession>A0A843WUU8</accession>